<dbReference type="EMBL" id="BK015700">
    <property type="protein sequence ID" value="DAE20732.1"/>
    <property type="molecule type" value="Genomic_DNA"/>
</dbReference>
<accession>A0A8S5QQ38</accession>
<protein>
    <submittedName>
        <fullName evidence="1">Uncharacterized protein</fullName>
    </submittedName>
</protein>
<sequence>MYLFEAHYTNMDNDEEITRKIEFDGQFMENDKECYMYAMSRAYDLKKENECLGTVEFIAC</sequence>
<evidence type="ECO:0000313" key="1">
    <source>
        <dbReference type="EMBL" id="DAE20732.1"/>
    </source>
</evidence>
<name>A0A8S5QQ38_9CAUD</name>
<organism evidence="1">
    <name type="scientific">Siphoviridae sp. ctsoB6</name>
    <dbReference type="NCBI Taxonomy" id="2826487"/>
    <lineage>
        <taxon>Viruses</taxon>
        <taxon>Duplodnaviria</taxon>
        <taxon>Heunggongvirae</taxon>
        <taxon>Uroviricota</taxon>
        <taxon>Caudoviricetes</taxon>
    </lineage>
</organism>
<proteinExistence type="predicted"/>
<reference evidence="1" key="1">
    <citation type="journal article" date="2021" name="Proc. Natl. Acad. Sci. U.S.A.">
        <title>A Catalog of Tens of Thousands of Viruses from Human Metagenomes Reveals Hidden Associations with Chronic Diseases.</title>
        <authorList>
            <person name="Tisza M.J."/>
            <person name="Buck C.B."/>
        </authorList>
    </citation>
    <scope>NUCLEOTIDE SEQUENCE</scope>
    <source>
        <strain evidence="1">CtsoB6</strain>
    </source>
</reference>